<dbReference type="GO" id="GO:0046872">
    <property type="term" value="F:metal ion binding"/>
    <property type="evidence" value="ECO:0007669"/>
    <property type="project" value="UniProtKB-KW"/>
</dbReference>
<evidence type="ECO:0000313" key="10">
    <source>
        <dbReference type="EMBL" id="CAF3535031.1"/>
    </source>
</evidence>
<dbReference type="PANTHER" id="PTHR10954">
    <property type="entry name" value="RIBONUCLEASE H2 SUBUNIT A"/>
    <property type="match status" value="1"/>
</dbReference>
<protein>
    <recommendedName>
        <fullName evidence="7">Ribonuclease</fullName>
        <ecNumber evidence="7">3.1.26.4</ecNumber>
    </recommendedName>
</protein>
<comment type="catalytic activity">
    <reaction evidence="1 7">
        <text>Endonucleolytic cleavage to 5'-phosphomonoester.</text>
        <dbReference type="EC" id="3.1.26.4"/>
    </reaction>
</comment>
<dbReference type="PANTHER" id="PTHR10954:SF7">
    <property type="entry name" value="RIBONUCLEASE H2 SUBUNIT A"/>
    <property type="match status" value="1"/>
</dbReference>
<dbReference type="Proteomes" id="UP000681722">
    <property type="component" value="Unassembled WGS sequence"/>
</dbReference>
<evidence type="ECO:0000256" key="5">
    <source>
        <dbReference type="ARBA" id="ARBA00022801"/>
    </source>
</evidence>
<comment type="caution">
    <text evidence="6">Lacks conserved residue(s) required for the propagation of feature annotation.</text>
</comment>
<dbReference type="GO" id="GO:0006298">
    <property type="term" value="P:mismatch repair"/>
    <property type="evidence" value="ECO:0007669"/>
    <property type="project" value="TreeGrafter"/>
</dbReference>
<dbReference type="InterPro" id="IPR012337">
    <property type="entry name" value="RNaseH-like_sf"/>
</dbReference>
<dbReference type="AlphaFoldDB" id="A0A813PGV4"/>
<organism evidence="9 11">
    <name type="scientific">Didymodactylos carnosus</name>
    <dbReference type="NCBI Taxonomy" id="1234261"/>
    <lineage>
        <taxon>Eukaryota</taxon>
        <taxon>Metazoa</taxon>
        <taxon>Spiralia</taxon>
        <taxon>Gnathifera</taxon>
        <taxon>Rotifera</taxon>
        <taxon>Eurotatoria</taxon>
        <taxon>Bdelloidea</taxon>
        <taxon>Philodinida</taxon>
        <taxon>Philodinidae</taxon>
        <taxon>Didymodactylos</taxon>
    </lineage>
</organism>
<evidence type="ECO:0000256" key="1">
    <source>
        <dbReference type="ARBA" id="ARBA00000077"/>
    </source>
</evidence>
<dbReference type="Gene3D" id="3.30.420.10">
    <property type="entry name" value="Ribonuclease H-like superfamily/Ribonuclease H"/>
    <property type="match status" value="1"/>
</dbReference>
<feature type="domain" description="RNase H type-2" evidence="8">
    <location>
        <begin position="29"/>
        <end position="109"/>
    </location>
</feature>
<dbReference type="GO" id="GO:0004523">
    <property type="term" value="F:RNA-DNA hybrid ribonuclease activity"/>
    <property type="evidence" value="ECO:0007669"/>
    <property type="project" value="UniProtKB-EC"/>
</dbReference>
<proteinExistence type="inferred from homology"/>
<dbReference type="EMBL" id="CAJOBC010000091">
    <property type="protein sequence ID" value="CAF3535031.1"/>
    <property type="molecule type" value="Genomic_DNA"/>
</dbReference>
<comment type="caution">
    <text evidence="9">The sequence shown here is derived from an EMBL/GenBank/DDBJ whole genome shotgun (WGS) entry which is preliminary data.</text>
</comment>
<accession>A0A813PGV4</accession>
<dbReference type="InterPro" id="IPR024567">
    <property type="entry name" value="RNase_HII/HIII_dom"/>
</dbReference>
<dbReference type="EMBL" id="CAJNOQ010000091">
    <property type="protein sequence ID" value="CAF0754808.1"/>
    <property type="molecule type" value="Genomic_DNA"/>
</dbReference>
<dbReference type="SUPFAM" id="SSF53098">
    <property type="entry name" value="Ribonuclease H-like"/>
    <property type="match status" value="1"/>
</dbReference>
<dbReference type="Proteomes" id="UP000663829">
    <property type="component" value="Unassembled WGS sequence"/>
</dbReference>
<reference evidence="9" key="1">
    <citation type="submission" date="2021-02" db="EMBL/GenBank/DDBJ databases">
        <authorList>
            <person name="Nowell W R."/>
        </authorList>
    </citation>
    <scope>NUCLEOTIDE SEQUENCE</scope>
</reference>
<evidence type="ECO:0000256" key="6">
    <source>
        <dbReference type="PROSITE-ProRule" id="PRU01319"/>
    </source>
</evidence>
<evidence type="ECO:0000256" key="3">
    <source>
        <dbReference type="ARBA" id="ARBA00022723"/>
    </source>
</evidence>
<dbReference type="PROSITE" id="PS51975">
    <property type="entry name" value="RNASE_H_2"/>
    <property type="match status" value="1"/>
</dbReference>
<evidence type="ECO:0000256" key="7">
    <source>
        <dbReference type="RuleBase" id="RU003515"/>
    </source>
</evidence>
<name>A0A813PGV4_9BILA</name>
<keyword evidence="3" id="KW-0479">Metal-binding</keyword>
<dbReference type="InterPro" id="IPR001352">
    <property type="entry name" value="RNase_HII/HIII"/>
</dbReference>
<dbReference type="GO" id="GO:0043137">
    <property type="term" value="P:DNA replication, removal of RNA primer"/>
    <property type="evidence" value="ECO:0007669"/>
    <property type="project" value="TreeGrafter"/>
</dbReference>
<keyword evidence="11" id="KW-1185">Reference proteome</keyword>
<keyword evidence="4 7" id="KW-0255">Endonuclease</keyword>
<evidence type="ECO:0000313" key="11">
    <source>
        <dbReference type="Proteomes" id="UP000663829"/>
    </source>
</evidence>
<keyword evidence="2 7" id="KW-0540">Nuclease</keyword>
<sequence length="109" mass="12067">MDITDFESDPLSSVCLHSTIDTNTLKKKTFLLGIDEAGRGPVLGPMVYSAFFCDESQISILQQLGCADSKQLTEVVRSNIFSQYESHNEHLGFVVKVLSPHTISTSMLR</sequence>
<dbReference type="GO" id="GO:0032299">
    <property type="term" value="C:ribonuclease H2 complex"/>
    <property type="evidence" value="ECO:0007669"/>
    <property type="project" value="TreeGrafter"/>
</dbReference>
<evidence type="ECO:0000259" key="8">
    <source>
        <dbReference type="PROSITE" id="PS51975"/>
    </source>
</evidence>
<evidence type="ECO:0000256" key="4">
    <source>
        <dbReference type="ARBA" id="ARBA00022759"/>
    </source>
</evidence>
<dbReference type="Pfam" id="PF01351">
    <property type="entry name" value="RNase_HII"/>
    <property type="match status" value="1"/>
</dbReference>
<feature type="non-terminal residue" evidence="9">
    <location>
        <position position="1"/>
    </location>
</feature>
<evidence type="ECO:0000313" key="9">
    <source>
        <dbReference type="EMBL" id="CAF0754808.1"/>
    </source>
</evidence>
<keyword evidence="5 7" id="KW-0378">Hydrolase</keyword>
<gene>
    <name evidence="9" type="ORF">GPM918_LOCUS1051</name>
    <name evidence="10" type="ORF">SRO942_LOCUS1051</name>
</gene>
<dbReference type="InterPro" id="IPR036397">
    <property type="entry name" value="RNaseH_sf"/>
</dbReference>
<evidence type="ECO:0000256" key="2">
    <source>
        <dbReference type="ARBA" id="ARBA00022722"/>
    </source>
</evidence>
<dbReference type="GO" id="GO:0003723">
    <property type="term" value="F:RNA binding"/>
    <property type="evidence" value="ECO:0007669"/>
    <property type="project" value="UniProtKB-UniRule"/>
</dbReference>
<comment type="similarity">
    <text evidence="7">Belongs to the RNase HII family.</text>
</comment>
<comment type="function">
    <text evidence="7">Endonuclease that specifically degrades the RNA of RNA-DNA hybrids.</text>
</comment>
<dbReference type="EC" id="3.1.26.4" evidence="7"/>
<dbReference type="OrthoDB" id="7462577at2759"/>